<proteinExistence type="predicted"/>
<keyword evidence="2" id="KW-1185">Reference proteome</keyword>
<dbReference type="EMBL" id="KT151955">
    <property type="protein sequence ID" value="ALA07197.1"/>
    <property type="molecule type" value="Genomic_DNA"/>
</dbReference>
<gene>
    <name evidence="1" type="ORF">JENST_68</name>
</gene>
<organism evidence="1 2">
    <name type="scientific">Brevibacillus phage Jenst</name>
    <dbReference type="NCBI Taxonomy" id="1691954"/>
    <lineage>
        <taxon>Viruses</taxon>
        <taxon>Duplodnaviria</taxon>
        <taxon>Heunggongvirae</taxon>
        <taxon>Uroviricota</taxon>
        <taxon>Caudoviricetes</taxon>
        <taxon>Jenstvirus</taxon>
        <taxon>Jenstvirus jenst</taxon>
    </lineage>
</organism>
<accession>A0A0K2CN00</accession>
<dbReference type="KEGG" id="vg:26626016"/>
<dbReference type="RefSeq" id="YP_009199129.1">
    <property type="nucleotide sequence ID" value="NC_028805.1"/>
</dbReference>
<dbReference type="Proteomes" id="UP000208104">
    <property type="component" value="Segment"/>
</dbReference>
<evidence type="ECO:0000313" key="2">
    <source>
        <dbReference type="Proteomes" id="UP000208104"/>
    </source>
</evidence>
<evidence type="ECO:0000313" key="1">
    <source>
        <dbReference type="EMBL" id="ALA07197.1"/>
    </source>
</evidence>
<reference evidence="1 2" key="1">
    <citation type="journal article" date="2015" name="Genome Announc.">
        <title>Genome Sequences of Five Additional Brevibacillus laterosporus Bacteriophages.</title>
        <authorList>
            <person name="Merrill B.D."/>
            <person name="Berg J.A."/>
            <person name="Graves K.A."/>
            <person name="Ward A.T."/>
            <person name="Hilton J.A."/>
            <person name="Wake B.N."/>
            <person name="Grose J.H."/>
            <person name="Breakwell D.P."/>
            <person name="Burnett S.H."/>
        </authorList>
    </citation>
    <scope>NUCLEOTIDE SEQUENCE [LARGE SCALE GENOMIC DNA]</scope>
</reference>
<protein>
    <submittedName>
        <fullName evidence="1">Uncharacterized protein</fullName>
    </submittedName>
</protein>
<sequence>MPYRTIKTIVCIQCGNHEDEVDIQETLDAKGDIEYFCRQCFYGEQ</sequence>
<dbReference type="GeneID" id="26626016"/>
<name>A0A0K2CN00_9CAUD</name>